<evidence type="ECO:0000313" key="4">
    <source>
        <dbReference type="Proteomes" id="UP000544551"/>
    </source>
</evidence>
<evidence type="ECO:0000256" key="1">
    <source>
        <dbReference type="SAM" id="MobiDB-lite"/>
    </source>
</evidence>
<dbReference type="AlphaFoldDB" id="A0AB36CHJ2"/>
<evidence type="ECO:0000313" key="3">
    <source>
        <dbReference type="EMBL" id="NME88270.1"/>
    </source>
</evidence>
<comment type="caution">
    <text evidence="3">The sequence shown here is derived from an EMBL/GenBank/DDBJ whole genome shotgun (WGS) entry which is preliminary data.</text>
</comment>
<keyword evidence="2" id="KW-0812">Transmembrane</keyword>
<evidence type="ECO:0000256" key="2">
    <source>
        <dbReference type="SAM" id="Phobius"/>
    </source>
</evidence>
<dbReference type="EMBL" id="JABAFZ010000001">
    <property type="protein sequence ID" value="NME88270.1"/>
    <property type="molecule type" value="Genomic_DNA"/>
</dbReference>
<protein>
    <recommendedName>
        <fullName evidence="5">Secreted protein</fullName>
    </recommendedName>
</protein>
<gene>
    <name evidence="3" type="ORF">HF853_00950</name>
</gene>
<keyword evidence="2" id="KW-1133">Transmembrane helix</keyword>
<dbReference type="Proteomes" id="UP000544551">
    <property type="component" value="Unassembled WGS sequence"/>
</dbReference>
<feature type="transmembrane region" description="Helical" evidence="2">
    <location>
        <begin position="43"/>
        <end position="62"/>
    </location>
</feature>
<dbReference type="RefSeq" id="WP_168968822.1">
    <property type="nucleotide sequence ID" value="NZ_JABAFZ010000001.1"/>
</dbReference>
<keyword evidence="2" id="KW-0472">Membrane</keyword>
<sequence length="212" mass="22869">MSFVDKEPHSSAPRQGMANVSERVVPRHPGLRHPAYIYRRRRIAALGILAFILLLVVFLAGACGPGPTQSLQGDQLGPDPEESAQEYQQRAAQTLEDARKETYALVTFNPAVDAATAAAAVEGAQRASALITQEDFVPIEIPEPIEGESREDVFHREVGTEKLNSVIIYDDAKALSEIAQGADVFAVEASPSDAAWGSFAIRPLMVNETGDN</sequence>
<organism evidence="3 4">
    <name type="scientific">Corynebacterium stationis</name>
    <dbReference type="NCBI Taxonomy" id="1705"/>
    <lineage>
        <taxon>Bacteria</taxon>
        <taxon>Bacillati</taxon>
        <taxon>Actinomycetota</taxon>
        <taxon>Actinomycetes</taxon>
        <taxon>Mycobacteriales</taxon>
        <taxon>Corynebacteriaceae</taxon>
        <taxon>Corynebacterium</taxon>
    </lineage>
</organism>
<name>A0AB36CHJ2_9CORY</name>
<evidence type="ECO:0008006" key="5">
    <source>
        <dbReference type="Google" id="ProtNLM"/>
    </source>
</evidence>
<proteinExistence type="predicted"/>
<accession>A0AB36CHJ2</accession>
<reference evidence="3 4" key="1">
    <citation type="submission" date="2020-04" db="EMBL/GenBank/DDBJ databases">
        <authorList>
            <person name="Hitch T.C.A."/>
            <person name="Wylensek D."/>
            <person name="Clavel T."/>
        </authorList>
    </citation>
    <scope>NUCLEOTIDE SEQUENCE [LARGE SCALE GENOMIC DNA]</scope>
    <source>
        <strain evidence="3 4">BL-383-APC-3D</strain>
    </source>
</reference>
<feature type="region of interest" description="Disordered" evidence="1">
    <location>
        <begin position="1"/>
        <end position="25"/>
    </location>
</feature>